<evidence type="ECO:0000256" key="2">
    <source>
        <dbReference type="SAM" id="MobiDB-lite"/>
    </source>
</evidence>
<dbReference type="EMBL" id="NRRV01000011">
    <property type="protein sequence ID" value="MBK1630403.1"/>
    <property type="molecule type" value="Genomic_DNA"/>
</dbReference>
<dbReference type="InterPro" id="IPR012296">
    <property type="entry name" value="Nuclease_put_TT1808"/>
</dbReference>
<dbReference type="Gene3D" id="3.90.1570.10">
    <property type="entry name" value="tt1808, chain A"/>
    <property type="match status" value="1"/>
</dbReference>
<dbReference type="SUPFAM" id="SSF52980">
    <property type="entry name" value="Restriction endonuclease-like"/>
    <property type="match status" value="1"/>
</dbReference>
<dbReference type="RefSeq" id="WP_200235212.1">
    <property type="nucleotide sequence ID" value="NZ_NRRV01000011.1"/>
</dbReference>
<evidence type="ECO:0000313" key="5">
    <source>
        <dbReference type="Proteomes" id="UP000748752"/>
    </source>
</evidence>
<accession>A0ABS1CFB6</accession>
<feature type="domain" description="Putative restriction endonuclease" evidence="3">
    <location>
        <begin position="29"/>
        <end position="205"/>
    </location>
</feature>
<evidence type="ECO:0000256" key="1">
    <source>
        <dbReference type="SAM" id="Coils"/>
    </source>
</evidence>
<comment type="caution">
    <text evidence="4">The sequence shown here is derived from an EMBL/GenBank/DDBJ whole genome shotgun (WGS) entry which is preliminary data.</text>
</comment>
<evidence type="ECO:0000313" key="4">
    <source>
        <dbReference type="EMBL" id="MBK1630403.1"/>
    </source>
</evidence>
<feature type="region of interest" description="Disordered" evidence="2">
    <location>
        <begin position="1"/>
        <end position="20"/>
    </location>
</feature>
<dbReference type="InterPro" id="IPR008538">
    <property type="entry name" value="Uma2"/>
</dbReference>
<proteinExistence type="predicted"/>
<gene>
    <name evidence="4" type="ORF">CKO31_06505</name>
</gene>
<evidence type="ECO:0000259" key="3">
    <source>
        <dbReference type="Pfam" id="PF05685"/>
    </source>
</evidence>
<keyword evidence="1" id="KW-0175">Coiled coil</keyword>
<keyword evidence="5" id="KW-1185">Reference proteome</keyword>
<reference evidence="4 5" key="1">
    <citation type="journal article" date="2020" name="Microorganisms">
        <title>Osmotic Adaptation and Compatible Solute Biosynthesis of Phototrophic Bacteria as Revealed from Genome Analyses.</title>
        <authorList>
            <person name="Imhoff J.F."/>
            <person name="Rahn T."/>
            <person name="Kunzel S."/>
            <person name="Keller A."/>
            <person name="Neulinger S.C."/>
        </authorList>
    </citation>
    <scope>NUCLEOTIDE SEQUENCE [LARGE SCALE GENOMIC DNA]</scope>
    <source>
        <strain evidence="4 5">DSM 6210</strain>
    </source>
</reference>
<dbReference type="InterPro" id="IPR011335">
    <property type="entry name" value="Restrct_endonuc-II-like"/>
</dbReference>
<organism evidence="4 5">
    <name type="scientific">Thiohalocapsa halophila</name>
    <dbReference type="NCBI Taxonomy" id="69359"/>
    <lineage>
        <taxon>Bacteria</taxon>
        <taxon>Pseudomonadati</taxon>
        <taxon>Pseudomonadota</taxon>
        <taxon>Gammaproteobacteria</taxon>
        <taxon>Chromatiales</taxon>
        <taxon>Chromatiaceae</taxon>
        <taxon>Thiohalocapsa</taxon>
    </lineage>
</organism>
<dbReference type="Proteomes" id="UP000748752">
    <property type="component" value="Unassembled WGS sequence"/>
</dbReference>
<name>A0ABS1CFB6_9GAMM</name>
<dbReference type="CDD" id="cd06260">
    <property type="entry name" value="DUF820-like"/>
    <property type="match status" value="1"/>
</dbReference>
<dbReference type="Pfam" id="PF05685">
    <property type="entry name" value="Uma2"/>
    <property type="match status" value="1"/>
</dbReference>
<protein>
    <recommendedName>
        <fullName evidence="3">Putative restriction endonuclease domain-containing protein</fullName>
    </recommendedName>
</protein>
<feature type="coiled-coil region" evidence="1">
    <location>
        <begin position="233"/>
        <end position="260"/>
    </location>
</feature>
<sequence length="287" mass="32618">MTRSSSTLPGGDVPVDPVSHDGRMVSEAEYWRDWYDPGDISYEWNRGRLEERPVSDFETFQVYAWLVDLLRHYLRVQPIGKLVALEMGFRLALGSGTVVRKPDLGLVLDTNPVPLAPDDSSYHGIFDLCIEALSTEKPAYVHRDLVVKKAEYAAGGVREYYVLHRERDNLAFYGRTDTGAYAPLPATGPSDRPVVTSQVLPGFRFRIDDLIARPDLEAMRRDPVYADFVVPEWTQAERERERALQARDRLRRERDAALASQRQEAAAREALEQELARLRAGRDRSDG</sequence>